<dbReference type="Gene3D" id="2.40.280.10">
    <property type="match status" value="1"/>
</dbReference>
<keyword evidence="1 3" id="KW-0963">Cytoplasm</keyword>
<accession>A0A937LBY2</accession>
<dbReference type="GO" id="GO:0003723">
    <property type="term" value="F:RNA binding"/>
    <property type="evidence" value="ECO:0007669"/>
    <property type="project" value="UniProtKB-UniRule"/>
</dbReference>
<reference evidence="4" key="1">
    <citation type="submission" date="2020-10" db="EMBL/GenBank/DDBJ databases">
        <title>Microbiome of the Black Sea water column analyzed by genome centric metagenomics.</title>
        <authorList>
            <person name="Cabello-Yeves P.J."/>
            <person name="Callieri C."/>
            <person name="Picazo A."/>
            <person name="Mehrshad M."/>
            <person name="Haro-Moreno J.M."/>
            <person name="Roda-Garcia J."/>
            <person name="Dzembekova N."/>
            <person name="Slabakova V."/>
            <person name="Slabakova N."/>
            <person name="Moncheva S."/>
            <person name="Rodriguez-Valera F."/>
        </authorList>
    </citation>
    <scope>NUCLEOTIDE SEQUENCE</scope>
    <source>
        <strain evidence="4">BS307-5m-G49</strain>
    </source>
</reference>
<comment type="similarity">
    <text evidence="3">Belongs to the SmpB family.</text>
</comment>
<gene>
    <name evidence="3 4" type="primary">smpB</name>
    <name evidence="4" type="ORF">ISQ63_00615</name>
</gene>
<dbReference type="InterPro" id="IPR020081">
    <property type="entry name" value="SsrA-bd_prot_CS"/>
</dbReference>
<comment type="subcellular location">
    <subcellularLocation>
        <location evidence="3">Cytoplasm</location>
    </subcellularLocation>
    <text evidence="3">The tmRNA-SmpB complex associates with stalled 70S ribosomes.</text>
</comment>
<evidence type="ECO:0000256" key="3">
    <source>
        <dbReference type="HAMAP-Rule" id="MF_00023"/>
    </source>
</evidence>
<dbReference type="SUPFAM" id="SSF74982">
    <property type="entry name" value="Small protein B (SmpB)"/>
    <property type="match status" value="1"/>
</dbReference>
<dbReference type="NCBIfam" id="TIGR00086">
    <property type="entry name" value="smpB"/>
    <property type="match status" value="1"/>
</dbReference>
<dbReference type="GO" id="GO:0070929">
    <property type="term" value="P:trans-translation"/>
    <property type="evidence" value="ECO:0007669"/>
    <property type="project" value="UniProtKB-UniRule"/>
</dbReference>
<dbReference type="InterPro" id="IPR023620">
    <property type="entry name" value="SmpB"/>
</dbReference>
<dbReference type="PROSITE" id="PS01317">
    <property type="entry name" value="SSRP"/>
    <property type="match status" value="1"/>
</dbReference>
<evidence type="ECO:0000313" key="5">
    <source>
        <dbReference type="Proteomes" id="UP000744438"/>
    </source>
</evidence>
<dbReference type="GO" id="GO:0070930">
    <property type="term" value="P:trans-translation-dependent protein tagging"/>
    <property type="evidence" value="ECO:0007669"/>
    <property type="project" value="TreeGrafter"/>
</dbReference>
<dbReference type="PANTHER" id="PTHR30308">
    <property type="entry name" value="TMRNA-BINDING COMPONENT OF TRANS-TRANSLATION TAGGING COMPLEX"/>
    <property type="match status" value="1"/>
</dbReference>
<dbReference type="CDD" id="cd09294">
    <property type="entry name" value="SmpB"/>
    <property type="match status" value="1"/>
</dbReference>
<protein>
    <recommendedName>
        <fullName evidence="3">SsrA-binding protein</fullName>
    </recommendedName>
    <alternativeName>
        <fullName evidence="3">Small protein B</fullName>
    </alternativeName>
</protein>
<comment type="caution">
    <text evidence="4">The sequence shown here is derived from an EMBL/GenBank/DDBJ whole genome shotgun (WGS) entry which is preliminary data.</text>
</comment>
<dbReference type="PANTHER" id="PTHR30308:SF2">
    <property type="entry name" value="SSRA-BINDING PROTEIN"/>
    <property type="match status" value="1"/>
</dbReference>
<dbReference type="Proteomes" id="UP000744438">
    <property type="component" value="Unassembled WGS sequence"/>
</dbReference>
<dbReference type="HAMAP" id="MF_00023">
    <property type="entry name" value="SmpB"/>
    <property type="match status" value="1"/>
</dbReference>
<organism evidence="4 5">
    <name type="scientific">SAR86 cluster bacterium</name>
    <dbReference type="NCBI Taxonomy" id="2030880"/>
    <lineage>
        <taxon>Bacteria</taxon>
        <taxon>Pseudomonadati</taxon>
        <taxon>Pseudomonadota</taxon>
        <taxon>Gammaproteobacteria</taxon>
        <taxon>SAR86 cluster</taxon>
    </lineage>
</organism>
<dbReference type="EMBL" id="JADHQC010000001">
    <property type="protein sequence ID" value="MBL6811366.1"/>
    <property type="molecule type" value="Genomic_DNA"/>
</dbReference>
<comment type="function">
    <text evidence="3">Required for rescue of stalled ribosomes mediated by trans-translation. Binds to transfer-messenger RNA (tmRNA), required for stable association of tmRNA with ribosomes. tmRNA and SmpB together mimic tRNA shape, replacing the anticodon stem-loop with SmpB. tmRNA is encoded by the ssrA gene; the 2 termini fold to resemble tRNA(Ala) and it encodes a 'tag peptide', a short internal open reading frame. During trans-translation Ala-aminoacylated tmRNA acts like a tRNA, entering the A-site of stalled ribosomes, displacing the stalled mRNA. The ribosome then switches to translate the ORF on the tmRNA; the nascent peptide is terminated with the 'tag peptide' encoded by the tmRNA and targeted for degradation. The ribosome is freed to recommence translation, which seems to be the essential function of trans-translation.</text>
</comment>
<dbReference type="Pfam" id="PF01668">
    <property type="entry name" value="SmpB"/>
    <property type="match status" value="1"/>
</dbReference>
<dbReference type="NCBIfam" id="NF003843">
    <property type="entry name" value="PRK05422.1"/>
    <property type="match status" value="1"/>
</dbReference>
<sequence length="157" mass="18278">MAKDKKINRKPVIENRQAKYNYELLESFEAGISLLGWEVKSIRASSLELKDSYILMKKGEAYIIGLSILPLKEVTFSVDPLRVRKLLLTKNELSKIFKATQEKGLTCIPTKIFWKDNLIKLKISLGQGKSKFDKRESIKRKEWEREKLKTKNFNSNL</sequence>
<evidence type="ECO:0000313" key="4">
    <source>
        <dbReference type="EMBL" id="MBL6811366.1"/>
    </source>
</evidence>
<dbReference type="InterPro" id="IPR000037">
    <property type="entry name" value="SsrA-bd_prot"/>
</dbReference>
<evidence type="ECO:0000256" key="2">
    <source>
        <dbReference type="ARBA" id="ARBA00022884"/>
    </source>
</evidence>
<dbReference type="GO" id="GO:0005829">
    <property type="term" value="C:cytosol"/>
    <property type="evidence" value="ECO:0007669"/>
    <property type="project" value="TreeGrafter"/>
</dbReference>
<name>A0A937LBY2_9GAMM</name>
<dbReference type="AlphaFoldDB" id="A0A937LBY2"/>
<proteinExistence type="inferred from homology"/>
<keyword evidence="2 3" id="KW-0694">RNA-binding</keyword>
<evidence type="ECO:0000256" key="1">
    <source>
        <dbReference type="ARBA" id="ARBA00022490"/>
    </source>
</evidence>